<dbReference type="Pfam" id="PF04716">
    <property type="entry name" value="ETC_C1_NDUFA5"/>
    <property type="match status" value="1"/>
</dbReference>
<keyword evidence="9" id="KW-0496">Mitochondrion</keyword>
<evidence type="ECO:0000256" key="7">
    <source>
        <dbReference type="ARBA" id="ARBA00022792"/>
    </source>
</evidence>
<reference evidence="12" key="2">
    <citation type="submission" date="2015-08" db="UniProtKB">
        <authorList>
            <consortium name="WormBaseParasite"/>
        </authorList>
    </citation>
    <scope>IDENTIFICATION</scope>
</reference>
<evidence type="ECO:0000256" key="8">
    <source>
        <dbReference type="ARBA" id="ARBA00022982"/>
    </source>
</evidence>
<keyword evidence="10" id="KW-0472">Membrane</keyword>
<keyword evidence="11" id="KW-1185">Reference proteome</keyword>
<keyword evidence="7" id="KW-0999">Mitochondrion inner membrane</keyword>
<sequence>MRYLYSYLKNIISVTLMTSMNQLVKISRPLGRMFQQRSMYDNPYVTRFKQKSKVSPNHFKQSTGLTGLFVVEYPHRSLKIIYGRILRTLEKMPATSIYRISTENIIKNRLALVEEEADIQKLEAKIGMGQIEEVIQQGELELQAARAVLESKAWEPLPEKPAPEQWRWPVV</sequence>
<evidence type="ECO:0000256" key="5">
    <source>
        <dbReference type="ARBA" id="ARBA00022448"/>
    </source>
</evidence>
<dbReference type="PANTHER" id="PTHR12653:SF0">
    <property type="entry name" value="NADH DEHYDROGENASE [UBIQUINONE] 1 ALPHA SUBCOMPLEX SUBUNIT 5"/>
    <property type="match status" value="1"/>
</dbReference>
<comment type="function">
    <text evidence="1">Accessory subunit of the mitochondrial membrane respiratory chain NADH dehydrogenase (Complex I), that is believed not to be involved in catalysis. Complex I functions in the transfer of electrons from NADH to the respiratory chain. The immediate electron acceptor for the enzyme is believed to be ubiquinone.</text>
</comment>
<dbReference type="GO" id="GO:0005743">
    <property type="term" value="C:mitochondrial inner membrane"/>
    <property type="evidence" value="ECO:0007669"/>
    <property type="project" value="UniProtKB-SubCell"/>
</dbReference>
<evidence type="ECO:0000256" key="1">
    <source>
        <dbReference type="ARBA" id="ARBA00003195"/>
    </source>
</evidence>
<evidence type="ECO:0000256" key="2">
    <source>
        <dbReference type="ARBA" id="ARBA00004443"/>
    </source>
</evidence>
<evidence type="ECO:0000313" key="12">
    <source>
        <dbReference type="WBParaSite" id="SVE_1901100.1"/>
    </source>
</evidence>
<reference evidence="11" key="1">
    <citation type="submission" date="2014-07" db="EMBL/GenBank/DDBJ databases">
        <authorList>
            <person name="Martin A.A"/>
            <person name="De Silva N."/>
        </authorList>
    </citation>
    <scope>NUCLEOTIDE SEQUENCE</scope>
</reference>
<dbReference type="WBParaSite" id="SVE_1901100.1">
    <property type="protein sequence ID" value="SVE_1901100.1"/>
    <property type="gene ID" value="SVE_1901100"/>
</dbReference>
<organism evidence="11 12">
    <name type="scientific">Strongyloides venezuelensis</name>
    <name type="common">Threadworm</name>
    <dbReference type="NCBI Taxonomy" id="75913"/>
    <lineage>
        <taxon>Eukaryota</taxon>
        <taxon>Metazoa</taxon>
        <taxon>Ecdysozoa</taxon>
        <taxon>Nematoda</taxon>
        <taxon>Chromadorea</taxon>
        <taxon>Rhabditida</taxon>
        <taxon>Tylenchina</taxon>
        <taxon>Panagrolaimomorpha</taxon>
        <taxon>Strongyloidoidea</taxon>
        <taxon>Strongyloididae</taxon>
        <taxon>Strongyloides</taxon>
    </lineage>
</organism>
<evidence type="ECO:0000256" key="3">
    <source>
        <dbReference type="ARBA" id="ARBA00010261"/>
    </source>
</evidence>
<evidence type="ECO:0000256" key="6">
    <source>
        <dbReference type="ARBA" id="ARBA00022660"/>
    </source>
</evidence>
<evidence type="ECO:0000256" key="9">
    <source>
        <dbReference type="ARBA" id="ARBA00023128"/>
    </source>
</evidence>
<keyword evidence="8" id="KW-0249">Electron transport</keyword>
<keyword evidence="6" id="KW-0679">Respiratory chain</keyword>
<comment type="similarity">
    <text evidence="3">Belongs to the complex I NDUFA5 subunit family.</text>
</comment>
<dbReference type="Proteomes" id="UP000035680">
    <property type="component" value="Unassembled WGS sequence"/>
</dbReference>
<comment type="subcellular location">
    <subcellularLocation>
        <location evidence="2">Mitochondrion inner membrane</location>
        <topology evidence="2">Peripheral membrane protein</topology>
        <orientation evidence="2">Matrix side</orientation>
    </subcellularLocation>
</comment>
<accession>A0A0K0G2R1</accession>
<evidence type="ECO:0000313" key="11">
    <source>
        <dbReference type="Proteomes" id="UP000035680"/>
    </source>
</evidence>
<dbReference type="PANTHER" id="PTHR12653">
    <property type="entry name" value="NADH-UBIQUINONE OXIDOREDUCTASE 13 KD-B SUBUNIT"/>
    <property type="match status" value="1"/>
</dbReference>
<evidence type="ECO:0000256" key="4">
    <source>
        <dbReference type="ARBA" id="ARBA00011533"/>
    </source>
</evidence>
<proteinExistence type="inferred from homology"/>
<dbReference type="STRING" id="75913.A0A0K0G2R1"/>
<dbReference type="AlphaFoldDB" id="A0A0K0G2R1"/>
<keyword evidence="5" id="KW-0813">Transport</keyword>
<name>A0A0K0G2R1_STRVS</name>
<dbReference type="InterPro" id="IPR006806">
    <property type="entry name" value="NDUFA5"/>
</dbReference>
<comment type="subunit">
    <text evidence="4">Complex I is composed of 45 different subunits.</text>
</comment>
<protein>
    <submittedName>
        <fullName evidence="12">NADH dehydrogenase [ubiquinone] 1 alpha subcomplex subunit 5</fullName>
    </submittedName>
</protein>
<dbReference type="GO" id="GO:0022904">
    <property type="term" value="P:respiratory electron transport chain"/>
    <property type="evidence" value="ECO:0007669"/>
    <property type="project" value="InterPro"/>
</dbReference>
<evidence type="ECO:0000256" key="10">
    <source>
        <dbReference type="ARBA" id="ARBA00023136"/>
    </source>
</evidence>